<accession>A0A0F9C163</accession>
<protein>
    <submittedName>
        <fullName evidence="1">Uncharacterized protein</fullName>
    </submittedName>
</protein>
<sequence length="80" mass="8965">MLDSIWPISAVTSHGGKLQERVPKPSEAKCDNWAFIQNLRTFSMTFLPALKSLNSVSTIYEIPLERFDKFPAASSTSFTL</sequence>
<dbReference type="AlphaFoldDB" id="A0A0F9C163"/>
<comment type="caution">
    <text evidence="1">The sequence shown here is derived from an EMBL/GenBank/DDBJ whole genome shotgun (WGS) entry which is preliminary data.</text>
</comment>
<dbReference type="EMBL" id="LAZR01038286">
    <property type="protein sequence ID" value="KKL19967.1"/>
    <property type="molecule type" value="Genomic_DNA"/>
</dbReference>
<reference evidence="1" key="1">
    <citation type="journal article" date="2015" name="Nature">
        <title>Complex archaea that bridge the gap between prokaryotes and eukaryotes.</title>
        <authorList>
            <person name="Spang A."/>
            <person name="Saw J.H."/>
            <person name="Jorgensen S.L."/>
            <person name="Zaremba-Niedzwiedzka K."/>
            <person name="Martijn J."/>
            <person name="Lind A.E."/>
            <person name="van Eijk R."/>
            <person name="Schleper C."/>
            <person name="Guy L."/>
            <person name="Ettema T.J."/>
        </authorList>
    </citation>
    <scope>NUCLEOTIDE SEQUENCE</scope>
</reference>
<gene>
    <name evidence="1" type="ORF">LCGC14_2460180</name>
</gene>
<organism evidence="1">
    <name type="scientific">marine sediment metagenome</name>
    <dbReference type="NCBI Taxonomy" id="412755"/>
    <lineage>
        <taxon>unclassified sequences</taxon>
        <taxon>metagenomes</taxon>
        <taxon>ecological metagenomes</taxon>
    </lineage>
</organism>
<name>A0A0F9C163_9ZZZZ</name>
<proteinExistence type="predicted"/>
<evidence type="ECO:0000313" key="1">
    <source>
        <dbReference type="EMBL" id="KKL19967.1"/>
    </source>
</evidence>